<dbReference type="OrthoDB" id="4179303at2759"/>
<dbReference type="GeneID" id="38115295"/>
<sequence>MTENSRCIEDLADELIIKILFFLVPEESRSSTSSPVNSHVHSPELNGRPAHVQGEKSDLDRFRLVCKRFYRIGTPSKFTSFQLRFSRQGFQRLEELVHRQLACWSQISDDHFPAAQTHIARLQDQIHILEGNHDREVLKKALFAFSSLRQVKLIRLQDQADEQLLDLIRDRILEETMALHWEPACARAVSNMGIALLSSNCTSVRFLGPHTDPRAAVKLLQTPSATLSAIGARLACLEVTFLSKTDLTRHMEDLSLVFHDVLLAAKKLESIHIGFSPAVPLGLRLNQVFHRIQWKKLRKLSLEGWHLTSDEIIALIRRHRQQVRNIRLERVFLRDGSHWRDVLSVLHDEMDEIESIYLRDIDYVKGDATHDFDGTNGHGNNHGMGYGNGSGNGTGSSGFQQQLPHSTVLSINHSELAFVLSGFPRHDSIPEAISKLSVDELGDNGARVTHEKMQLWQAWVLSSPRKIARRRI</sequence>
<accession>A0A3D8S516</accession>
<comment type="caution">
    <text evidence="2">The sequence shown here is derived from an EMBL/GenBank/DDBJ whole genome shotgun (WGS) entry which is preliminary data.</text>
</comment>
<keyword evidence="3" id="KW-1185">Reference proteome</keyword>
<feature type="compositionally biased region" description="Gly residues" evidence="1">
    <location>
        <begin position="376"/>
        <end position="396"/>
    </location>
</feature>
<reference evidence="2 3" key="1">
    <citation type="journal article" date="2018" name="IMA Fungus">
        <title>IMA Genome-F 9: Draft genome sequence of Annulohypoxylon stygium, Aspergillus mulundensis, Berkeleyomyces basicola (syn. Thielaviopsis basicola), Ceratocystis smalleyi, two Cercospora beticola strains, Coleophoma cylindrospora, Fusarium fracticaudum, Phialophora cf. hyalina, and Morchella septimelata.</title>
        <authorList>
            <person name="Wingfield B.D."/>
            <person name="Bills G.F."/>
            <person name="Dong Y."/>
            <person name="Huang W."/>
            <person name="Nel W.J."/>
            <person name="Swalarsk-Parry B.S."/>
            <person name="Vaghefi N."/>
            <person name="Wilken P.M."/>
            <person name="An Z."/>
            <person name="de Beer Z.W."/>
            <person name="De Vos L."/>
            <person name="Chen L."/>
            <person name="Duong T.A."/>
            <person name="Gao Y."/>
            <person name="Hammerbacher A."/>
            <person name="Kikkert J.R."/>
            <person name="Li Y."/>
            <person name="Li H."/>
            <person name="Li K."/>
            <person name="Li Q."/>
            <person name="Liu X."/>
            <person name="Ma X."/>
            <person name="Naidoo K."/>
            <person name="Pethybridge S.J."/>
            <person name="Sun J."/>
            <person name="Steenkamp E.T."/>
            <person name="van der Nest M.A."/>
            <person name="van Wyk S."/>
            <person name="Wingfield M.J."/>
            <person name="Xiong C."/>
            <person name="Yue Q."/>
            <person name="Zhang X."/>
        </authorList>
    </citation>
    <scope>NUCLEOTIDE SEQUENCE [LARGE SCALE GENOMIC DNA]</scope>
    <source>
        <strain evidence="2 3">DSM 5745</strain>
    </source>
</reference>
<evidence type="ECO:0000313" key="2">
    <source>
        <dbReference type="EMBL" id="RDW81368.1"/>
    </source>
</evidence>
<dbReference type="EMBL" id="PVWQ01000005">
    <property type="protein sequence ID" value="RDW81368.1"/>
    <property type="molecule type" value="Genomic_DNA"/>
</dbReference>
<feature type="region of interest" description="Disordered" evidence="1">
    <location>
        <begin position="29"/>
        <end position="52"/>
    </location>
</feature>
<dbReference type="STRING" id="1810919.A0A3D8S516"/>
<feature type="region of interest" description="Disordered" evidence="1">
    <location>
        <begin position="374"/>
        <end position="401"/>
    </location>
</feature>
<protein>
    <submittedName>
        <fullName evidence="2">Uncharacterized protein</fullName>
    </submittedName>
</protein>
<evidence type="ECO:0000256" key="1">
    <source>
        <dbReference type="SAM" id="MobiDB-lite"/>
    </source>
</evidence>
<dbReference type="AlphaFoldDB" id="A0A3D8S516"/>
<name>A0A3D8S516_9EURO</name>
<organism evidence="2 3">
    <name type="scientific">Aspergillus mulundensis</name>
    <dbReference type="NCBI Taxonomy" id="1810919"/>
    <lineage>
        <taxon>Eukaryota</taxon>
        <taxon>Fungi</taxon>
        <taxon>Dikarya</taxon>
        <taxon>Ascomycota</taxon>
        <taxon>Pezizomycotina</taxon>
        <taxon>Eurotiomycetes</taxon>
        <taxon>Eurotiomycetidae</taxon>
        <taxon>Eurotiales</taxon>
        <taxon>Aspergillaceae</taxon>
        <taxon>Aspergillus</taxon>
        <taxon>Aspergillus subgen. Nidulantes</taxon>
    </lineage>
</organism>
<evidence type="ECO:0000313" key="3">
    <source>
        <dbReference type="Proteomes" id="UP000256690"/>
    </source>
</evidence>
<feature type="compositionally biased region" description="Polar residues" evidence="1">
    <location>
        <begin position="30"/>
        <end position="40"/>
    </location>
</feature>
<proteinExistence type="predicted"/>
<gene>
    <name evidence="2" type="ORF">DSM5745_04925</name>
</gene>
<dbReference type="Proteomes" id="UP000256690">
    <property type="component" value="Unassembled WGS sequence"/>
</dbReference>
<dbReference type="RefSeq" id="XP_026604421.1">
    <property type="nucleotide sequence ID" value="XM_026746941.1"/>
</dbReference>